<keyword evidence="7" id="KW-1185">Reference proteome</keyword>
<dbReference type="Pfam" id="PF13305">
    <property type="entry name" value="TetR_C_33"/>
    <property type="match status" value="1"/>
</dbReference>
<gene>
    <name evidence="6" type="ORF">ACRB68_77680</name>
</gene>
<dbReference type="InterPro" id="IPR009057">
    <property type="entry name" value="Homeodomain-like_sf"/>
</dbReference>
<dbReference type="OrthoDB" id="3173376at2"/>
<evidence type="ECO:0000256" key="3">
    <source>
        <dbReference type="ARBA" id="ARBA00023163"/>
    </source>
</evidence>
<feature type="DNA-binding region" description="H-T-H motif" evidence="4">
    <location>
        <begin position="33"/>
        <end position="52"/>
    </location>
</feature>
<keyword evidence="2 4" id="KW-0238">DNA-binding</keyword>
<reference evidence="6 7" key="1">
    <citation type="submission" date="2019-10" db="EMBL/GenBank/DDBJ databases">
        <title>Actinomadura rubteroloni sp. nov. and Actinomadura macrotermitis sp. nov., isolated from the gut of fungus growing-termite Macrotermes natalensis.</title>
        <authorList>
            <person name="Benndorf R."/>
            <person name="Martin K."/>
            <person name="Kuefner M."/>
            <person name="De Beer W."/>
            <person name="Kaster A.-K."/>
            <person name="Vollmers J."/>
            <person name="Poulsen M."/>
            <person name="Beemelmanns C."/>
        </authorList>
    </citation>
    <scope>NUCLEOTIDE SEQUENCE [LARGE SCALE GENOMIC DNA]</scope>
    <source>
        <strain evidence="6 7">RB68</strain>
    </source>
</reference>
<dbReference type="Gene3D" id="1.10.357.10">
    <property type="entry name" value="Tetracycline Repressor, domain 2"/>
    <property type="match status" value="1"/>
</dbReference>
<dbReference type="SUPFAM" id="SSF48498">
    <property type="entry name" value="Tetracyclin repressor-like, C-terminal domain"/>
    <property type="match status" value="1"/>
</dbReference>
<keyword evidence="1" id="KW-0805">Transcription regulation</keyword>
<name>A0A7K0C842_9ACTN</name>
<evidence type="ECO:0000313" key="6">
    <source>
        <dbReference type="EMBL" id="MQY09639.1"/>
    </source>
</evidence>
<evidence type="ECO:0000256" key="2">
    <source>
        <dbReference type="ARBA" id="ARBA00023125"/>
    </source>
</evidence>
<dbReference type="PANTHER" id="PTHR30055:SF220">
    <property type="entry name" value="TETR-FAMILY REGULATORY PROTEIN"/>
    <property type="match status" value="1"/>
</dbReference>
<dbReference type="GO" id="GO:0000976">
    <property type="term" value="F:transcription cis-regulatory region binding"/>
    <property type="evidence" value="ECO:0007669"/>
    <property type="project" value="TreeGrafter"/>
</dbReference>
<accession>A0A7K0C842</accession>
<dbReference type="SUPFAM" id="SSF46689">
    <property type="entry name" value="Homeodomain-like"/>
    <property type="match status" value="1"/>
</dbReference>
<evidence type="ECO:0000313" key="7">
    <source>
        <dbReference type="Proteomes" id="UP000487268"/>
    </source>
</evidence>
<dbReference type="Pfam" id="PF00440">
    <property type="entry name" value="TetR_N"/>
    <property type="match status" value="1"/>
</dbReference>
<keyword evidence="3" id="KW-0804">Transcription</keyword>
<evidence type="ECO:0000256" key="1">
    <source>
        <dbReference type="ARBA" id="ARBA00023015"/>
    </source>
</evidence>
<dbReference type="Proteomes" id="UP000487268">
    <property type="component" value="Unassembled WGS sequence"/>
</dbReference>
<dbReference type="PRINTS" id="PR00455">
    <property type="entry name" value="HTHTETR"/>
</dbReference>
<dbReference type="GO" id="GO:0003700">
    <property type="term" value="F:DNA-binding transcription factor activity"/>
    <property type="evidence" value="ECO:0007669"/>
    <property type="project" value="TreeGrafter"/>
</dbReference>
<dbReference type="InterPro" id="IPR001647">
    <property type="entry name" value="HTH_TetR"/>
</dbReference>
<dbReference type="EMBL" id="WEGH01000007">
    <property type="protein sequence ID" value="MQY09639.1"/>
    <property type="molecule type" value="Genomic_DNA"/>
</dbReference>
<dbReference type="PANTHER" id="PTHR30055">
    <property type="entry name" value="HTH-TYPE TRANSCRIPTIONAL REGULATOR RUTR"/>
    <property type="match status" value="1"/>
</dbReference>
<evidence type="ECO:0000256" key="4">
    <source>
        <dbReference type="PROSITE-ProRule" id="PRU00335"/>
    </source>
</evidence>
<protein>
    <recommendedName>
        <fullName evidence="5">HTH tetR-type domain-containing protein</fullName>
    </recommendedName>
</protein>
<feature type="domain" description="HTH tetR-type" evidence="5">
    <location>
        <begin position="10"/>
        <end position="70"/>
    </location>
</feature>
<organism evidence="6 7">
    <name type="scientific">Actinomadura macrotermitis</name>
    <dbReference type="NCBI Taxonomy" id="2585200"/>
    <lineage>
        <taxon>Bacteria</taxon>
        <taxon>Bacillati</taxon>
        <taxon>Actinomycetota</taxon>
        <taxon>Actinomycetes</taxon>
        <taxon>Streptosporangiales</taxon>
        <taxon>Thermomonosporaceae</taxon>
        <taxon>Actinomadura</taxon>
    </lineage>
</organism>
<dbReference type="PROSITE" id="PS50977">
    <property type="entry name" value="HTH_TETR_2"/>
    <property type="match status" value="1"/>
</dbReference>
<dbReference type="InterPro" id="IPR050109">
    <property type="entry name" value="HTH-type_TetR-like_transc_reg"/>
</dbReference>
<dbReference type="AlphaFoldDB" id="A0A7K0C842"/>
<dbReference type="InterPro" id="IPR036271">
    <property type="entry name" value="Tet_transcr_reg_TetR-rel_C_sf"/>
</dbReference>
<dbReference type="InterPro" id="IPR025996">
    <property type="entry name" value="MT1864/Rv1816-like_C"/>
</dbReference>
<dbReference type="RefSeq" id="WP_153541807.1">
    <property type="nucleotide sequence ID" value="NZ_WEGH01000007.1"/>
</dbReference>
<proteinExistence type="predicted"/>
<evidence type="ECO:0000259" key="5">
    <source>
        <dbReference type="PROSITE" id="PS50977"/>
    </source>
</evidence>
<sequence length="187" mass="19400">MTSARPYHHGDLRRALLRGAVELIAERGPAALSLRDLARRAGVSHAAPAHHFGDKTGLFTAIAAEGFELLAARLADGPASLSALGGRYVAFATAHPCHFEVMFRADLLHIGDPALVEAQTRAYALLRDAIAASASAEETQTAVLAAWSLAHGFASLANSGNLRDVLDGADPAAFFPAIARAAAGLAD</sequence>
<comment type="caution">
    <text evidence="6">The sequence shown here is derived from an EMBL/GenBank/DDBJ whole genome shotgun (WGS) entry which is preliminary data.</text>
</comment>